<accession>A0ACC3SFK5</accession>
<evidence type="ECO:0000313" key="2">
    <source>
        <dbReference type="Proteomes" id="UP001320706"/>
    </source>
</evidence>
<proteinExistence type="predicted"/>
<name>A0ACC3SFK5_9PEZI</name>
<dbReference type="Proteomes" id="UP001320706">
    <property type="component" value="Unassembled WGS sequence"/>
</dbReference>
<reference evidence="1" key="1">
    <citation type="submission" date="2024-02" db="EMBL/GenBank/DDBJ databases">
        <title>Metagenome Assembled Genome of Zalaria obscura JY119.</title>
        <authorList>
            <person name="Vighnesh L."/>
            <person name="Jagadeeshwari U."/>
            <person name="Venkata Ramana C."/>
            <person name="Sasikala C."/>
        </authorList>
    </citation>
    <scope>NUCLEOTIDE SEQUENCE</scope>
    <source>
        <strain evidence="1">JY119</strain>
    </source>
</reference>
<gene>
    <name evidence="1" type="ORF">M8818_003377</name>
</gene>
<keyword evidence="2" id="KW-1185">Reference proteome</keyword>
<sequence length="375" mass="40575">MAAVPMSSAKRLRQLLSDPSRMVVAPGVYDGISARLALAQGFECLYMTGAGTNMSRLGMADLGIATFNDMVTNAGMIASINPSVPLIADADTGYGGPIMVARTVQGYARAGVAGLHIEDQVQEKRCGHLAGKQLVEREVFYARIRAAKKAREEIGSEMLIIARTDARAGAGFEEAVERLRGAREAGADALFLEAMQSEEEVRKAVKIFEGTPMLLNMVGGGKTPQMSVKEAKEAGFRIMIWPTLLVEAVISPLKNALRILREEGTHDSCEPIGPRALFEVCGLNELMAFDESVGGKAFGGQEFVLTLARIDPTLRVTTKPILDKARTVEVRRGDLYTAEERERYGGLPNAGAEVASIRLEKKGRYKVLVERDGTE</sequence>
<dbReference type="EMBL" id="JAMKPW020000014">
    <property type="protein sequence ID" value="KAK8211410.1"/>
    <property type="molecule type" value="Genomic_DNA"/>
</dbReference>
<evidence type="ECO:0000313" key="1">
    <source>
        <dbReference type="EMBL" id="KAK8211410.1"/>
    </source>
</evidence>
<organism evidence="1 2">
    <name type="scientific">Zalaria obscura</name>
    <dbReference type="NCBI Taxonomy" id="2024903"/>
    <lineage>
        <taxon>Eukaryota</taxon>
        <taxon>Fungi</taxon>
        <taxon>Dikarya</taxon>
        <taxon>Ascomycota</taxon>
        <taxon>Pezizomycotina</taxon>
        <taxon>Dothideomycetes</taxon>
        <taxon>Dothideomycetidae</taxon>
        <taxon>Dothideales</taxon>
        <taxon>Zalariaceae</taxon>
        <taxon>Zalaria</taxon>
    </lineage>
</organism>
<comment type="caution">
    <text evidence="1">The sequence shown here is derived from an EMBL/GenBank/DDBJ whole genome shotgun (WGS) entry which is preliminary data.</text>
</comment>
<protein>
    <submittedName>
        <fullName evidence="1">Uncharacterized protein</fullName>
    </submittedName>
</protein>